<feature type="compositionally biased region" description="Basic residues" evidence="1">
    <location>
        <begin position="1"/>
        <end position="13"/>
    </location>
</feature>
<evidence type="ECO:0000313" key="3">
    <source>
        <dbReference type="Proteomes" id="UP000237441"/>
    </source>
</evidence>
<dbReference type="EMBL" id="JRHA01000006">
    <property type="protein sequence ID" value="PQK16466.1"/>
    <property type="molecule type" value="Genomic_DNA"/>
</dbReference>
<feature type="region of interest" description="Disordered" evidence="1">
    <location>
        <begin position="1"/>
        <end position="66"/>
    </location>
</feature>
<organism evidence="2 3">
    <name type="scientific">Beauveria bassiana</name>
    <name type="common">White muscardine disease fungus</name>
    <name type="synonym">Tritirachium shiotae</name>
    <dbReference type="NCBI Taxonomy" id="176275"/>
    <lineage>
        <taxon>Eukaryota</taxon>
        <taxon>Fungi</taxon>
        <taxon>Dikarya</taxon>
        <taxon>Ascomycota</taxon>
        <taxon>Pezizomycotina</taxon>
        <taxon>Sordariomycetes</taxon>
        <taxon>Hypocreomycetidae</taxon>
        <taxon>Hypocreales</taxon>
        <taxon>Cordycipitaceae</taxon>
        <taxon>Beauveria</taxon>
    </lineage>
</organism>
<evidence type="ECO:0000313" key="2">
    <source>
        <dbReference type="EMBL" id="PQK16466.1"/>
    </source>
</evidence>
<comment type="caution">
    <text evidence="2">The sequence shown here is derived from an EMBL/GenBank/DDBJ whole genome shotgun (WGS) entry which is preliminary data.</text>
</comment>
<dbReference type="Proteomes" id="UP000237441">
    <property type="component" value="Unassembled WGS sequence"/>
</dbReference>
<protein>
    <submittedName>
        <fullName evidence="2">Uncharacterized protein</fullName>
    </submittedName>
</protein>
<proteinExistence type="predicted"/>
<name>A0A2S7YJX1_BEABA</name>
<sequence>MRHHSLSTPNHRKNGQESQESSDPRAPPLHGHDGLLLHVQAPAHGAANGTAEIRSDCAQEGPLSRI</sequence>
<accession>A0A2S7YJX1</accession>
<dbReference type="AlphaFoldDB" id="A0A2S7YJX1"/>
<evidence type="ECO:0000256" key="1">
    <source>
        <dbReference type="SAM" id="MobiDB-lite"/>
    </source>
</evidence>
<reference evidence="2 3" key="1">
    <citation type="submission" date="2016-07" db="EMBL/GenBank/DDBJ databases">
        <title>Comparative genomics of the entomopathogenic fungus Beauveria bassiana.</title>
        <authorList>
            <person name="Valero Jimenez C.A."/>
            <person name="Zwaan B.J."/>
            <person name="Van Kan J.A."/>
            <person name="Takken W."/>
            <person name="Debets A.J."/>
            <person name="Schoustra S.E."/>
            <person name="Koenraadt C.J."/>
        </authorList>
    </citation>
    <scope>NUCLEOTIDE SEQUENCE [LARGE SCALE GENOMIC DNA]</scope>
    <source>
        <strain evidence="2 3">ARSEF 8028</strain>
    </source>
</reference>
<gene>
    <name evidence="2" type="ORF">BB8028_0006g07860</name>
</gene>